<dbReference type="NCBIfam" id="TIGR02532">
    <property type="entry name" value="IV_pilin_GFxxxE"/>
    <property type="match status" value="1"/>
</dbReference>
<keyword evidence="1" id="KW-1133">Transmembrane helix</keyword>
<comment type="caution">
    <text evidence="2">The sequence shown here is derived from an EMBL/GenBank/DDBJ whole genome shotgun (WGS) entry which is preliminary data.</text>
</comment>
<dbReference type="PANTHER" id="PTHR30093">
    <property type="entry name" value="GENERAL SECRETION PATHWAY PROTEIN G"/>
    <property type="match status" value="1"/>
</dbReference>
<dbReference type="InterPro" id="IPR012902">
    <property type="entry name" value="N_methyl_site"/>
</dbReference>
<name>A0A2N6L4G3_9CYAN</name>
<keyword evidence="1" id="KW-0472">Membrane</keyword>
<reference evidence="2 3" key="1">
    <citation type="submission" date="2017-07" db="EMBL/GenBank/DDBJ databases">
        <title>Genomes of Fischerella (Mastigocladus) sp. strains.</title>
        <authorList>
            <person name="Miller S.R."/>
        </authorList>
    </citation>
    <scope>NUCLEOTIDE SEQUENCE [LARGE SCALE GENOMIC DNA]</scope>
    <source>
        <strain evidence="2 3">CCMEE 5318</strain>
    </source>
</reference>
<dbReference type="PROSITE" id="PS00409">
    <property type="entry name" value="PROKAR_NTER_METHYL"/>
    <property type="match status" value="1"/>
</dbReference>
<protein>
    <submittedName>
        <fullName evidence="2">Prepilin-type cleavage/methylation domain-containing protein</fullName>
    </submittedName>
</protein>
<dbReference type="Pfam" id="PF07963">
    <property type="entry name" value="N_methyl"/>
    <property type="match status" value="1"/>
</dbReference>
<dbReference type="Gene3D" id="3.30.700.10">
    <property type="entry name" value="Glycoprotein, Type 4 Pilin"/>
    <property type="match status" value="1"/>
</dbReference>
<proteinExistence type="predicted"/>
<accession>A0A2N6L4G3</accession>
<dbReference type="AlphaFoldDB" id="A0A2N6L4G3"/>
<gene>
    <name evidence="2" type="ORF">CEN46_25540</name>
</gene>
<keyword evidence="1" id="KW-0812">Transmembrane</keyword>
<evidence type="ECO:0000313" key="3">
    <source>
        <dbReference type="Proteomes" id="UP000235081"/>
    </source>
</evidence>
<evidence type="ECO:0000313" key="2">
    <source>
        <dbReference type="EMBL" id="PMB15677.1"/>
    </source>
</evidence>
<dbReference type="Proteomes" id="UP000235081">
    <property type="component" value="Unassembled WGS sequence"/>
</dbReference>
<feature type="transmembrane region" description="Helical" evidence="1">
    <location>
        <begin position="20"/>
        <end position="39"/>
    </location>
</feature>
<dbReference type="InterPro" id="IPR045584">
    <property type="entry name" value="Pilin-like"/>
</dbReference>
<dbReference type="EMBL" id="NMQE01000929">
    <property type="protein sequence ID" value="PMB15677.1"/>
    <property type="molecule type" value="Genomic_DNA"/>
</dbReference>
<dbReference type="SUPFAM" id="SSF54523">
    <property type="entry name" value="Pili subunits"/>
    <property type="match status" value="1"/>
</dbReference>
<sequence>MTMRTLLNRRRERGFTLVEIMIVVLIIGILLAIAVPSFMNARERSRANACRSNLRQVQAAKEQWAMATNQGPTATPDWTDLVPTFIQQQPVCPSGGTYTMGNMSTNPTCSIGGNHSL</sequence>
<evidence type="ECO:0000256" key="1">
    <source>
        <dbReference type="SAM" id="Phobius"/>
    </source>
</evidence>
<organism evidence="2 3">
    <name type="scientific">Fischerella thermalis CCMEE 5318</name>
    <dbReference type="NCBI Taxonomy" id="2019666"/>
    <lineage>
        <taxon>Bacteria</taxon>
        <taxon>Bacillati</taxon>
        <taxon>Cyanobacteriota</taxon>
        <taxon>Cyanophyceae</taxon>
        <taxon>Nostocales</taxon>
        <taxon>Hapalosiphonaceae</taxon>
        <taxon>Fischerella</taxon>
    </lineage>
</organism>